<accession>A0AAV4XKE3</accession>
<reference evidence="2 3" key="1">
    <citation type="submission" date="2021-06" db="EMBL/GenBank/DDBJ databases">
        <title>Caerostris extrusa draft genome.</title>
        <authorList>
            <person name="Kono N."/>
            <person name="Arakawa K."/>
        </authorList>
    </citation>
    <scope>NUCLEOTIDE SEQUENCE [LARGE SCALE GENOMIC DNA]</scope>
</reference>
<feature type="compositionally biased region" description="Basic and acidic residues" evidence="1">
    <location>
        <begin position="71"/>
        <end position="80"/>
    </location>
</feature>
<organism evidence="2 3">
    <name type="scientific">Caerostris extrusa</name>
    <name type="common">Bark spider</name>
    <name type="synonym">Caerostris bankana</name>
    <dbReference type="NCBI Taxonomy" id="172846"/>
    <lineage>
        <taxon>Eukaryota</taxon>
        <taxon>Metazoa</taxon>
        <taxon>Ecdysozoa</taxon>
        <taxon>Arthropoda</taxon>
        <taxon>Chelicerata</taxon>
        <taxon>Arachnida</taxon>
        <taxon>Araneae</taxon>
        <taxon>Araneomorphae</taxon>
        <taxon>Entelegynae</taxon>
        <taxon>Araneoidea</taxon>
        <taxon>Araneidae</taxon>
        <taxon>Caerostris</taxon>
    </lineage>
</organism>
<feature type="region of interest" description="Disordered" evidence="1">
    <location>
        <begin position="59"/>
        <end position="87"/>
    </location>
</feature>
<keyword evidence="3" id="KW-1185">Reference proteome</keyword>
<evidence type="ECO:0000313" key="3">
    <source>
        <dbReference type="Proteomes" id="UP001054945"/>
    </source>
</evidence>
<sequence>MADAQSQPYLWAISRRLFKTLPAPLFFWGGTITVTCNSNTLSPSHSFFPTPGCFKRTANDNAGASSGVDNVPKRDQEKTESPLIKKK</sequence>
<feature type="compositionally biased region" description="Polar residues" evidence="1">
    <location>
        <begin position="59"/>
        <end position="68"/>
    </location>
</feature>
<comment type="caution">
    <text evidence="2">The sequence shown here is derived from an EMBL/GenBank/DDBJ whole genome shotgun (WGS) entry which is preliminary data.</text>
</comment>
<dbReference type="Proteomes" id="UP001054945">
    <property type="component" value="Unassembled WGS sequence"/>
</dbReference>
<dbReference type="AlphaFoldDB" id="A0AAV4XKE3"/>
<name>A0AAV4XKE3_CAEEX</name>
<protein>
    <submittedName>
        <fullName evidence="2">Uncharacterized protein</fullName>
    </submittedName>
</protein>
<proteinExistence type="predicted"/>
<evidence type="ECO:0000313" key="2">
    <source>
        <dbReference type="EMBL" id="GIY95560.1"/>
    </source>
</evidence>
<evidence type="ECO:0000256" key="1">
    <source>
        <dbReference type="SAM" id="MobiDB-lite"/>
    </source>
</evidence>
<gene>
    <name evidence="2" type="ORF">CEXT_189481</name>
</gene>
<dbReference type="EMBL" id="BPLR01000548">
    <property type="protein sequence ID" value="GIY95560.1"/>
    <property type="molecule type" value="Genomic_DNA"/>
</dbReference>